<reference evidence="8" key="1">
    <citation type="submission" date="2018-11" db="EMBL/GenBank/DDBJ databases">
        <title>Complete genome sequence of Paenibacillus sp. ML311-T8.</title>
        <authorList>
            <person name="Nam Y.-D."/>
            <person name="Kang J."/>
            <person name="Chung W.-H."/>
            <person name="Park Y.S."/>
        </authorList>
    </citation>
    <scope>NUCLEOTIDE SEQUENCE [LARGE SCALE GENOMIC DNA]</scope>
    <source>
        <strain evidence="8">ML311-T8</strain>
    </source>
</reference>
<sequence>MRKVAILGADIFEDQRELTLFNTTDIEATYYSCKDPLDLVDKLADIDGLIVNLEKVTPELLSHFEKLKVVGRYGVGVDNIDLKAATEKKVAVINVPDYCVDEVAEHAVSFIFAVNRKLFTSASLTKQGVWGKVKDLKPIYPIKDITLGVVGTGRIGMKVIQTMVPFGTKIVVFDPYIKQENLPDGVMLVSFDELLEISDIITIHCPLTEQTRHLFNTASFGKMHRKPALINVSRGPIIDEVDLLAALDNGTVSFAALDVMEVEPPATDAPLLHHPKAIVTNHIAWYSIQAEVKLRDLLVTRVIDYLDGKPVPSIVNKF</sequence>
<dbReference type="Proteomes" id="UP000426246">
    <property type="component" value="Chromosome"/>
</dbReference>
<dbReference type="InterPro" id="IPR036291">
    <property type="entry name" value="NAD(P)-bd_dom_sf"/>
</dbReference>
<dbReference type="GO" id="GO:0016616">
    <property type="term" value="F:oxidoreductase activity, acting on the CH-OH group of donors, NAD or NADP as acceptor"/>
    <property type="evidence" value="ECO:0007669"/>
    <property type="project" value="InterPro"/>
</dbReference>
<proteinExistence type="inferred from homology"/>
<dbReference type="PROSITE" id="PS00065">
    <property type="entry name" value="D_2_HYDROXYACID_DH_1"/>
    <property type="match status" value="1"/>
</dbReference>
<keyword evidence="2 4" id="KW-0560">Oxidoreductase</keyword>
<dbReference type="RefSeq" id="WP_155699289.1">
    <property type="nucleotide sequence ID" value="NZ_CP034235.1"/>
</dbReference>
<dbReference type="GO" id="GO:0051287">
    <property type="term" value="F:NAD binding"/>
    <property type="evidence" value="ECO:0007669"/>
    <property type="project" value="InterPro"/>
</dbReference>
<dbReference type="InterPro" id="IPR006139">
    <property type="entry name" value="D-isomer_2_OHA_DH_cat_dom"/>
</dbReference>
<keyword evidence="3" id="KW-0520">NAD</keyword>
<evidence type="ECO:0000256" key="4">
    <source>
        <dbReference type="RuleBase" id="RU003719"/>
    </source>
</evidence>
<dbReference type="InterPro" id="IPR043322">
    <property type="entry name" value="CtBP"/>
</dbReference>
<dbReference type="Pfam" id="PF02826">
    <property type="entry name" value="2-Hacid_dh_C"/>
    <property type="match status" value="1"/>
</dbReference>
<evidence type="ECO:0000259" key="6">
    <source>
        <dbReference type="Pfam" id="PF02826"/>
    </source>
</evidence>
<dbReference type="GO" id="GO:0003714">
    <property type="term" value="F:transcription corepressor activity"/>
    <property type="evidence" value="ECO:0007669"/>
    <property type="project" value="InterPro"/>
</dbReference>
<feature type="domain" description="D-isomer specific 2-hydroxyacid dehydrogenase catalytic" evidence="5">
    <location>
        <begin position="14"/>
        <end position="316"/>
    </location>
</feature>
<name>A0A6B8RFT5_9BACL</name>
<dbReference type="PROSITE" id="PS00670">
    <property type="entry name" value="D_2_HYDROXYACID_DH_2"/>
    <property type="match status" value="1"/>
</dbReference>
<protein>
    <submittedName>
        <fullName evidence="7">C-terminal binding protein</fullName>
    </submittedName>
</protein>
<organism evidence="7 8">
    <name type="scientific">Paenibacillus psychroresistens</name>
    <dbReference type="NCBI Taxonomy" id="1778678"/>
    <lineage>
        <taxon>Bacteria</taxon>
        <taxon>Bacillati</taxon>
        <taxon>Bacillota</taxon>
        <taxon>Bacilli</taxon>
        <taxon>Bacillales</taxon>
        <taxon>Paenibacillaceae</taxon>
        <taxon>Paenibacillus</taxon>
    </lineage>
</organism>
<dbReference type="SUPFAM" id="SSF51735">
    <property type="entry name" value="NAD(P)-binding Rossmann-fold domains"/>
    <property type="match status" value="1"/>
</dbReference>
<evidence type="ECO:0000313" key="7">
    <source>
        <dbReference type="EMBL" id="QGQ94288.1"/>
    </source>
</evidence>
<evidence type="ECO:0000256" key="2">
    <source>
        <dbReference type="ARBA" id="ARBA00023002"/>
    </source>
</evidence>
<dbReference type="InterPro" id="IPR050418">
    <property type="entry name" value="D-iso_2-hydroxyacid_DH_PdxB"/>
</dbReference>
<dbReference type="KEGG" id="ppsc:EHS13_04890"/>
<dbReference type="Pfam" id="PF00389">
    <property type="entry name" value="2-Hacid_dh"/>
    <property type="match status" value="1"/>
</dbReference>
<dbReference type="AlphaFoldDB" id="A0A6B8RFT5"/>
<gene>
    <name evidence="7" type="ORF">EHS13_04890</name>
</gene>
<dbReference type="PANTHER" id="PTHR43761:SF1">
    <property type="entry name" value="D-ISOMER SPECIFIC 2-HYDROXYACID DEHYDROGENASE CATALYTIC DOMAIN-CONTAINING PROTEIN-RELATED"/>
    <property type="match status" value="1"/>
</dbReference>
<accession>A0A6B8RFT5</accession>
<dbReference type="InterPro" id="IPR029753">
    <property type="entry name" value="D-isomer_DH_CS"/>
</dbReference>
<comment type="similarity">
    <text evidence="1 4">Belongs to the D-isomer specific 2-hydroxyacid dehydrogenase family.</text>
</comment>
<dbReference type="InterPro" id="IPR029752">
    <property type="entry name" value="D-isomer_DH_CS1"/>
</dbReference>
<dbReference type="Gene3D" id="3.40.50.720">
    <property type="entry name" value="NAD(P)-binding Rossmann-like Domain"/>
    <property type="match status" value="2"/>
</dbReference>
<dbReference type="InterPro" id="IPR006140">
    <property type="entry name" value="D-isomer_DH_NAD-bd"/>
</dbReference>
<dbReference type="PANTHER" id="PTHR43761">
    <property type="entry name" value="D-ISOMER SPECIFIC 2-HYDROXYACID DEHYDROGENASE FAMILY PROTEIN (AFU_ORTHOLOGUE AFUA_1G13630)"/>
    <property type="match status" value="1"/>
</dbReference>
<feature type="domain" description="D-isomer specific 2-hydroxyacid dehydrogenase NAD-binding" evidence="6">
    <location>
        <begin position="109"/>
        <end position="284"/>
    </location>
</feature>
<keyword evidence="8" id="KW-1185">Reference proteome</keyword>
<dbReference type="OrthoDB" id="9805416at2"/>
<dbReference type="SUPFAM" id="SSF52283">
    <property type="entry name" value="Formate/glycerate dehydrogenase catalytic domain-like"/>
    <property type="match status" value="1"/>
</dbReference>
<evidence type="ECO:0000256" key="3">
    <source>
        <dbReference type="ARBA" id="ARBA00023027"/>
    </source>
</evidence>
<dbReference type="CDD" id="cd05299">
    <property type="entry name" value="CtBP_dh"/>
    <property type="match status" value="1"/>
</dbReference>
<evidence type="ECO:0000259" key="5">
    <source>
        <dbReference type="Pfam" id="PF00389"/>
    </source>
</evidence>
<evidence type="ECO:0000256" key="1">
    <source>
        <dbReference type="ARBA" id="ARBA00005854"/>
    </source>
</evidence>
<evidence type="ECO:0000313" key="8">
    <source>
        <dbReference type="Proteomes" id="UP000426246"/>
    </source>
</evidence>
<dbReference type="EMBL" id="CP034235">
    <property type="protein sequence ID" value="QGQ94288.1"/>
    <property type="molecule type" value="Genomic_DNA"/>
</dbReference>